<gene>
    <name evidence="5" type="ORF">P2L57_30320</name>
</gene>
<evidence type="ECO:0000313" key="5">
    <source>
        <dbReference type="EMBL" id="MDF2259869.1"/>
    </source>
</evidence>
<reference evidence="5 6" key="1">
    <citation type="submission" date="2023-03" db="EMBL/GenBank/DDBJ databases">
        <title>Draft genome sequence of type strain Streptomyces ferralitis JCM 14344.</title>
        <authorList>
            <person name="Klaysubun C."/>
            <person name="Duangmal K."/>
        </authorList>
    </citation>
    <scope>NUCLEOTIDE SEQUENCE [LARGE SCALE GENOMIC DNA]</scope>
    <source>
        <strain evidence="5 6">JCM 14344</strain>
    </source>
</reference>
<evidence type="ECO:0000313" key="6">
    <source>
        <dbReference type="Proteomes" id="UP001220022"/>
    </source>
</evidence>
<keyword evidence="3" id="KW-0812">Transmembrane</keyword>
<keyword evidence="3" id="KW-1133">Transmembrane helix</keyword>
<accession>A0ABT5Z7Y3</accession>
<comment type="caution">
    <text evidence="5">The sequence shown here is derived from an EMBL/GenBank/DDBJ whole genome shotgun (WGS) entry which is preliminary data.</text>
</comment>
<keyword evidence="1" id="KW-0805">Transcription regulation</keyword>
<feature type="transmembrane region" description="Helical" evidence="3">
    <location>
        <begin position="91"/>
        <end position="111"/>
    </location>
</feature>
<dbReference type="RefSeq" id="WP_275819880.1">
    <property type="nucleotide sequence ID" value="NZ_BAAANM010000002.1"/>
</dbReference>
<dbReference type="Pfam" id="PF13490">
    <property type="entry name" value="zf-HC2"/>
    <property type="match status" value="1"/>
</dbReference>
<keyword evidence="6" id="KW-1185">Reference proteome</keyword>
<evidence type="ECO:0000256" key="1">
    <source>
        <dbReference type="ARBA" id="ARBA00023015"/>
    </source>
</evidence>
<name>A0ABT5Z7Y3_9ACTN</name>
<feature type="domain" description="Putative zinc-finger" evidence="4">
    <location>
        <begin position="10"/>
        <end position="36"/>
    </location>
</feature>
<sequence length="232" mass="24425">MTSQEQHLDVGAYVLGALDDAESTRFEQHMADCAVCTAEFDSLMGVEPLLAEYAASAPDLDSLAAEPSDALLDRLVEQVGATKRTARRRRLYLVAAAAALIVAGPAVTAAVTSGGSSSPAQEPFTHHQAMADATDPGTKVNAEVALEDKPWGTHVGLKLGGVSGPLQCDLVAVSAQGQRQTVTTWSVPGWGYGVPSHPDPLTIRGGTGIPRRDIARFEVWTLDGHKLVTVKM</sequence>
<dbReference type="InterPro" id="IPR027383">
    <property type="entry name" value="Znf_put"/>
</dbReference>
<evidence type="ECO:0000259" key="4">
    <source>
        <dbReference type="Pfam" id="PF13490"/>
    </source>
</evidence>
<keyword evidence="3" id="KW-0472">Membrane</keyword>
<proteinExistence type="predicted"/>
<evidence type="ECO:0000256" key="2">
    <source>
        <dbReference type="ARBA" id="ARBA00023163"/>
    </source>
</evidence>
<evidence type="ECO:0000256" key="3">
    <source>
        <dbReference type="SAM" id="Phobius"/>
    </source>
</evidence>
<dbReference type="Gene3D" id="1.10.10.1320">
    <property type="entry name" value="Anti-sigma factor, zinc-finger domain"/>
    <property type="match status" value="1"/>
</dbReference>
<organism evidence="5 6">
    <name type="scientific">Streptantibioticus ferralitis</name>
    <dbReference type="NCBI Taxonomy" id="236510"/>
    <lineage>
        <taxon>Bacteria</taxon>
        <taxon>Bacillati</taxon>
        <taxon>Actinomycetota</taxon>
        <taxon>Actinomycetes</taxon>
        <taxon>Kitasatosporales</taxon>
        <taxon>Streptomycetaceae</taxon>
        <taxon>Streptantibioticus</taxon>
    </lineage>
</organism>
<dbReference type="Proteomes" id="UP001220022">
    <property type="component" value="Unassembled WGS sequence"/>
</dbReference>
<dbReference type="InterPro" id="IPR041916">
    <property type="entry name" value="Anti_sigma_zinc_sf"/>
</dbReference>
<protein>
    <submittedName>
        <fullName evidence="5">Zf-HC2 domain-containing protein</fullName>
    </submittedName>
</protein>
<dbReference type="EMBL" id="JARHTQ010000026">
    <property type="protein sequence ID" value="MDF2259869.1"/>
    <property type="molecule type" value="Genomic_DNA"/>
</dbReference>
<keyword evidence="2" id="KW-0804">Transcription</keyword>